<dbReference type="AlphaFoldDB" id="A0A919UZ13"/>
<dbReference type="RefSeq" id="WP_203987143.1">
    <property type="nucleotide sequence ID" value="NZ_BOOU01000051.1"/>
</dbReference>
<feature type="compositionally biased region" description="Gly residues" evidence="1">
    <location>
        <begin position="78"/>
        <end position="90"/>
    </location>
</feature>
<name>A0A919UZ13_9ACTN</name>
<sequence length="186" mass="18447">MRRAVLAVLATVVGLVLLLSFKPHDVGPAGAPPAAVAGGGTGGTLGAPGGRGRDHAEDGDRGDDEDDDDDGVLPRPGATGGTGTAGGDTGTAGKAGQVVTGDAVDTRWGPVQVRISLSGGKITGVDAVVVPDANRRDREINRVAVPILDAETLAAQSAQIDTVSGATYTSEGYIGSLQSALDRAGR</sequence>
<organism evidence="3 4">
    <name type="scientific">Sphaerisporangium rufum</name>
    <dbReference type="NCBI Taxonomy" id="1381558"/>
    <lineage>
        <taxon>Bacteria</taxon>
        <taxon>Bacillati</taxon>
        <taxon>Actinomycetota</taxon>
        <taxon>Actinomycetes</taxon>
        <taxon>Streptosporangiales</taxon>
        <taxon>Streptosporangiaceae</taxon>
        <taxon>Sphaerisporangium</taxon>
    </lineage>
</organism>
<evidence type="ECO:0000313" key="3">
    <source>
        <dbReference type="EMBL" id="GII78626.1"/>
    </source>
</evidence>
<dbReference type="InterPro" id="IPR007329">
    <property type="entry name" value="FMN-bd"/>
</dbReference>
<dbReference type="EMBL" id="BOOU01000051">
    <property type="protein sequence ID" value="GII78626.1"/>
    <property type="molecule type" value="Genomic_DNA"/>
</dbReference>
<dbReference type="GO" id="GO:0010181">
    <property type="term" value="F:FMN binding"/>
    <property type="evidence" value="ECO:0007669"/>
    <property type="project" value="InterPro"/>
</dbReference>
<evidence type="ECO:0000256" key="1">
    <source>
        <dbReference type="SAM" id="MobiDB-lite"/>
    </source>
</evidence>
<protein>
    <recommendedName>
        <fullName evidence="2">FMN-binding domain-containing protein</fullName>
    </recommendedName>
</protein>
<feature type="compositionally biased region" description="Acidic residues" evidence="1">
    <location>
        <begin position="60"/>
        <end position="71"/>
    </location>
</feature>
<gene>
    <name evidence="3" type="ORF">Sru01_36080</name>
</gene>
<dbReference type="Gene3D" id="3.90.1010.20">
    <property type="match status" value="1"/>
</dbReference>
<reference evidence="3" key="1">
    <citation type="submission" date="2021-01" db="EMBL/GenBank/DDBJ databases">
        <title>Whole genome shotgun sequence of Sphaerisporangium rufum NBRC 109079.</title>
        <authorList>
            <person name="Komaki H."/>
            <person name="Tamura T."/>
        </authorList>
    </citation>
    <scope>NUCLEOTIDE SEQUENCE</scope>
    <source>
        <strain evidence="3">NBRC 109079</strain>
    </source>
</reference>
<dbReference type="Pfam" id="PF04205">
    <property type="entry name" value="FMN_bind"/>
    <property type="match status" value="1"/>
</dbReference>
<keyword evidence="4" id="KW-1185">Reference proteome</keyword>
<accession>A0A919UZ13</accession>
<proteinExistence type="predicted"/>
<dbReference type="Proteomes" id="UP000655287">
    <property type="component" value="Unassembled WGS sequence"/>
</dbReference>
<feature type="compositionally biased region" description="Gly residues" evidence="1">
    <location>
        <begin position="37"/>
        <end position="50"/>
    </location>
</feature>
<evidence type="ECO:0000313" key="4">
    <source>
        <dbReference type="Proteomes" id="UP000655287"/>
    </source>
</evidence>
<feature type="region of interest" description="Disordered" evidence="1">
    <location>
        <begin position="32"/>
        <end position="96"/>
    </location>
</feature>
<dbReference type="GO" id="GO:0016020">
    <property type="term" value="C:membrane"/>
    <property type="evidence" value="ECO:0007669"/>
    <property type="project" value="InterPro"/>
</dbReference>
<dbReference type="SMART" id="SM00900">
    <property type="entry name" value="FMN_bind"/>
    <property type="match status" value="1"/>
</dbReference>
<evidence type="ECO:0000259" key="2">
    <source>
        <dbReference type="SMART" id="SM00900"/>
    </source>
</evidence>
<comment type="caution">
    <text evidence="3">The sequence shown here is derived from an EMBL/GenBank/DDBJ whole genome shotgun (WGS) entry which is preliminary data.</text>
</comment>
<feature type="domain" description="FMN-binding" evidence="2">
    <location>
        <begin position="106"/>
        <end position="184"/>
    </location>
</feature>